<protein>
    <recommendedName>
        <fullName evidence="3">Phage protein</fullName>
    </recommendedName>
</protein>
<evidence type="ECO:0000313" key="2">
    <source>
        <dbReference type="Proteomes" id="UP001597383"/>
    </source>
</evidence>
<accession>A0ABW4W3C3</accession>
<keyword evidence="2" id="KW-1185">Reference proteome</keyword>
<dbReference type="EMBL" id="JBHUHQ010000021">
    <property type="protein sequence ID" value="MFD2046042.1"/>
    <property type="molecule type" value="Genomic_DNA"/>
</dbReference>
<sequence>MNVTYKGYMCDVSFAQYGNGNNAIQLIGSEGTDYEGELVGVASVNGELKLEDDVVGIKTWSENEGIDQSLIDGGVIEPELLGLEPTGFVAIEHYKLTAASLEEIEKLKEVKS</sequence>
<evidence type="ECO:0008006" key="3">
    <source>
        <dbReference type="Google" id="ProtNLM"/>
    </source>
</evidence>
<evidence type="ECO:0000313" key="1">
    <source>
        <dbReference type="EMBL" id="MFD2046042.1"/>
    </source>
</evidence>
<comment type="caution">
    <text evidence="1">The sequence shown here is derived from an EMBL/GenBank/DDBJ whole genome shotgun (WGS) entry which is preliminary data.</text>
</comment>
<organism evidence="1 2">
    <name type="scientific">Ornithinibacillus salinisoli</name>
    <dbReference type="NCBI Taxonomy" id="1848459"/>
    <lineage>
        <taxon>Bacteria</taxon>
        <taxon>Bacillati</taxon>
        <taxon>Bacillota</taxon>
        <taxon>Bacilli</taxon>
        <taxon>Bacillales</taxon>
        <taxon>Bacillaceae</taxon>
        <taxon>Ornithinibacillus</taxon>
    </lineage>
</organism>
<dbReference type="Proteomes" id="UP001597383">
    <property type="component" value="Unassembled WGS sequence"/>
</dbReference>
<proteinExistence type="predicted"/>
<name>A0ABW4W3C3_9BACI</name>
<dbReference type="RefSeq" id="WP_377557017.1">
    <property type="nucleotide sequence ID" value="NZ_JBHUHQ010000021.1"/>
</dbReference>
<gene>
    <name evidence="1" type="ORF">ACFSJF_17320</name>
</gene>
<reference evidence="2" key="1">
    <citation type="journal article" date="2019" name="Int. J. Syst. Evol. Microbiol.">
        <title>The Global Catalogue of Microorganisms (GCM) 10K type strain sequencing project: providing services to taxonomists for standard genome sequencing and annotation.</title>
        <authorList>
            <consortium name="The Broad Institute Genomics Platform"/>
            <consortium name="The Broad Institute Genome Sequencing Center for Infectious Disease"/>
            <person name="Wu L."/>
            <person name="Ma J."/>
        </authorList>
    </citation>
    <scope>NUCLEOTIDE SEQUENCE [LARGE SCALE GENOMIC DNA]</scope>
    <source>
        <strain evidence="2">R28</strain>
    </source>
</reference>